<evidence type="ECO:0000256" key="7">
    <source>
        <dbReference type="SAM" id="MobiDB-lite"/>
    </source>
</evidence>
<gene>
    <name evidence="9" type="ORF">RCOM_0523110</name>
</gene>
<evidence type="ECO:0000259" key="8">
    <source>
        <dbReference type="SMART" id="SM00662"/>
    </source>
</evidence>
<dbReference type="CDD" id="cd07032">
    <property type="entry name" value="RNAP_I_II_AC40"/>
    <property type="match status" value="1"/>
</dbReference>
<evidence type="ECO:0000256" key="3">
    <source>
        <dbReference type="ARBA" id="ARBA00022478"/>
    </source>
</evidence>
<organism evidence="9 10">
    <name type="scientific">Ricinus communis</name>
    <name type="common">Castor bean</name>
    <dbReference type="NCBI Taxonomy" id="3988"/>
    <lineage>
        <taxon>Eukaryota</taxon>
        <taxon>Viridiplantae</taxon>
        <taxon>Streptophyta</taxon>
        <taxon>Embryophyta</taxon>
        <taxon>Tracheophyta</taxon>
        <taxon>Spermatophyta</taxon>
        <taxon>Magnoliopsida</taxon>
        <taxon>eudicotyledons</taxon>
        <taxon>Gunneridae</taxon>
        <taxon>Pentapetalae</taxon>
        <taxon>rosids</taxon>
        <taxon>fabids</taxon>
        <taxon>Malpighiales</taxon>
        <taxon>Euphorbiaceae</taxon>
        <taxon>Acalyphoideae</taxon>
        <taxon>Acalypheae</taxon>
        <taxon>Ricinus</taxon>
    </lineage>
</organism>
<dbReference type="Pfam" id="PF01000">
    <property type="entry name" value="RNA_pol_A_bac"/>
    <property type="match status" value="1"/>
</dbReference>
<dbReference type="HAMAP" id="MF_00320">
    <property type="entry name" value="RNApol_arch_Rpo3"/>
    <property type="match status" value="1"/>
</dbReference>
<dbReference type="SUPFAM" id="SSF55257">
    <property type="entry name" value="RBP11-like subunits of RNA polymerase"/>
    <property type="match status" value="1"/>
</dbReference>
<evidence type="ECO:0000256" key="4">
    <source>
        <dbReference type="ARBA" id="ARBA00023163"/>
    </source>
</evidence>
<proteinExistence type="inferred from homology"/>
<dbReference type="KEGG" id="rcu:8286871"/>
<dbReference type="PANTHER" id="PTHR11800:SF13">
    <property type="entry name" value="DNA-DIRECTED RNA POLYMERASES I AND III SUBUNIT RPAC1"/>
    <property type="match status" value="1"/>
</dbReference>
<keyword evidence="10" id="KW-1185">Reference proteome</keyword>
<dbReference type="InterPro" id="IPR022842">
    <property type="entry name" value="RNAP_Rpo3/Rpb3/RPAC1"/>
</dbReference>
<dbReference type="InParanoid" id="B9S9W7"/>
<feature type="domain" description="DNA-directed RNA polymerase RpoA/D/Rpb3-type" evidence="8">
    <location>
        <begin position="86"/>
        <end position="372"/>
    </location>
</feature>
<name>B9S9W7_RICCO</name>
<evidence type="ECO:0000256" key="2">
    <source>
        <dbReference type="ARBA" id="ARBA00022083"/>
    </source>
</evidence>
<evidence type="ECO:0000256" key="1">
    <source>
        <dbReference type="ARBA" id="ARBA00004123"/>
    </source>
</evidence>
<dbReference type="InterPro" id="IPR011262">
    <property type="entry name" value="DNA-dir_RNA_pol_insert"/>
</dbReference>
<dbReference type="InterPro" id="IPR036603">
    <property type="entry name" value="RBP11-like"/>
</dbReference>
<reference evidence="10" key="1">
    <citation type="journal article" date="2010" name="Nat. Biotechnol.">
        <title>Draft genome sequence of the oilseed species Ricinus communis.</title>
        <authorList>
            <person name="Chan A.P."/>
            <person name="Crabtree J."/>
            <person name="Zhao Q."/>
            <person name="Lorenzi H."/>
            <person name="Orvis J."/>
            <person name="Puiu D."/>
            <person name="Melake-Berhan A."/>
            <person name="Jones K.M."/>
            <person name="Redman J."/>
            <person name="Chen G."/>
            <person name="Cahoon E.B."/>
            <person name="Gedil M."/>
            <person name="Stanke M."/>
            <person name="Haas B.J."/>
            <person name="Wortman J.R."/>
            <person name="Fraser-Liggett C.M."/>
            <person name="Ravel J."/>
            <person name="Rabinowicz P.D."/>
        </authorList>
    </citation>
    <scope>NUCLEOTIDE SEQUENCE [LARGE SCALE GENOMIC DNA]</scope>
    <source>
        <strain evidence="10">cv. Hale</strain>
    </source>
</reference>
<evidence type="ECO:0000256" key="6">
    <source>
        <dbReference type="ARBA" id="ARBA00025804"/>
    </source>
</evidence>
<dbReference type="InterPro" id="IPR036643">
    <property type="entry name" value="RNApol_insert_sf"/>
</dbReference>
<dbReference type="InterPro" id="IPR033901">
    <property type="entry name" value="RNAPI/III_AC40"/>
</dbReference>
<dbReference type="PROSITE" id="PS00446">
    <property type="entry name" value="RNA_POL_D_30KD"/>
    <property type="match status" value="1"/>
</dbReference>
<dbReference type="InterPro" id="IPR011263">
    <property type="entry name" value="DNA-dir_RNA_pol_RpoA/D/Rpb3"/>
</dbReference>
<evidence type="ECO:0000313" key="10">
    <source>
        <dbReference type="Proteomes" id="UP000008311"/>
    </source>
</evidence>
<comment type="similarity">
    <text evidence="6">Belongs to the archaeal Rpo3/eukaryotic RPB3 RNA polymerase subunit family.</text>
</comment>
<dbReference type="Proteomes" id="UP000008311">
    <property type="component" value="Unassembled WGS sequence"/>
</dbReference>
<dbReference type="GO" id="GO:0005666">
    <property type="term" value="C:RNA polymerase III complex"/>
    <property type="evidence" value="ECO:0000318"/>
    <property type="project" value="GO_Central"/>
</dbReference>
<keyword evidence="4" id="KW-0804">Transcription</keyword>
<dbReference type="SUPFAM" id="SSF56553">
    <property type="entry name" value="Insert subdomain of RNA polymerase alpha subunit"/>
    <property type="match status" value="1"/>
</dbReference>
<dbReference type="AlphaFoldDB" id="B9S9W7"/>
<dbReference type="Gene3D" id="2.170.120.12">
    <property type="entry name" value="DNA-directed RNA polymerase, insert domain"/>
    <property type="match status" value="1"/>
</dbReference>
<dbReference type="OrthoDB" id="270173at2759"/>
<dbReference type="EMBL" id="EQ973899">
    <property type="protein sequence ID" value="EEF39637.1"/>
    <property type="molecule type" value="Genomic_DNA"/>
</dbReference>
<dbReference type="Gene3D" id="3.30.1360.10">
    <property type="entry name" value="RNA polymerase, RBP11-like subunit"/>
    <property type="match status" value="1"/>
</dbReference>
<dbReference type="Pfam" id="PF01193">
    <property type="entry name" value="RNA_pol_L"/>
    <property type="match status" value="1"/>
</dbReference>
<sequence>MSSKQENKEKNKKFSIWDLPDVPMGQLPPHLQLQRTRVVCKSDAPIHTDNIVYSGAYASIGVDNSLQLDCFRDNFKVEVIQLTKDDMEFDMIGIDAAIANAFRRILISELPTMAIEKVLIANNTSLIQDEVLAHRLGLIPINADPRLFEYLSANDTPNEKNTIVFKLHASCKRGEPRRTVYSEELKWLPGGSQLLKESEKADSKPSTYTSFTDKQDFIPKPVSPSEDKIIVAKLGPGQEIELEAHAVKGLGKTHAKWSPVATAWYRMLPEVVLLEDIEDEIAEELTKKCPVNVFDIEDIGNGKKRATVARPRACTLCRECIRGGEWDKRVSLRRVKDHFIFTIESTGALPPEVLFTEAVKVLEDKCERVITELS</sequence>
<keyword evidence="5" id="KW-0539">Nucleus</keyword>
<dbReference type="GO" id="GO:0006351">
    <property type="term" value="P:DNA-templated transcription"/>
    <property type="evidence" value="ECO:0007669"/>
    <property type="project" value="InterPro"/>
</dbReference>
<evidence type="ECO:0000313" key="9">
    <source>
        <dbReference type="EMBL" id="EEF39637.1"/>
    </source>
</evidence>
<feature type="region of interest" description="Disordered" evidence="7">
    <location>
        <begin position="196"/>
        <end position="215"/>
    </location>
</feature>
<dbReference type="STRING" id="3988.B9S9W7"/>
<accession>B9S9W7</accession>
<dbReference type="FunFam" id="2.170.120.12:FF:000004">
    <property type="entry name" value="RNA polymerase I subunit 43"/>
    <property type="match status" value="1"/>
</dbReference>
<keyword evidence="3 9" id="KW-0240">DNA-directed RNA polymerase</keyword>
<dbReference type="eggNOG" id="KOG1521">
    <property type="taxonomic scope" value="Eukaryota"/>
</dbReference>
<dbReference type="InterPro" id="IPR001514">
    <property type="entry name" value="DNA-dir_RNA_pol_30-40kDasu_CS"/>
</dbReference>
<dbReference type="GO" id="GO:0005736">
    <property type="term" value="C:RNA polymerase I complex"/>
    <property type="evidence" value="ECO:0000318"/>
    <property type="project" value="GO_Central"/>
</dbReference>
<comment type="subcellular location">
    <subcellularLocation>
        <location evidence="1">Nucleus</location>
    </subcellularLocation>
</comment>
<dbReference type="GO" id="GO:0003899">
    <property type="term" value="F:DNA-directed RNA polymerase activity"/>
    <property type="evidence" value="ECO:0007669"/>
    <property type="project" value="InterPro"/>
</dbReference>
<evidence type="ECO:0000256" key="5">
    <source>
        <dbReference type="ARBA" id="ARBA00023242"/>
    </source>
</evidence>
<protein>
    <recommendedName>
        <fullName evidence="2">DNA-directed RNA polymerases I and III subunit RPAC1</fullName>
    </recommendedName>
</protein>
<dbReference type="GO" id="GO:0046983">
    <property type="term" value="F:protein dimerization activity"/>
    <property type="evidence" value="ECO:0007669"/>
    <property type="project" value="InterPro"/>
</dbReference>
<dbReference type="PANTHER" id="PTHR11800">
    <property type="entry name" value="DNA-DIRECTED RNA POLYMERASE"/>
    <property type="match status" value="1"/>
</dbReference>
<dbReference type="SMART" id="SM00662">
    <property type="entry name" value="RPOLD"/>
    <property type="match status" value="1"/>
</dbReference>
<dbReference type="OMA" id="KKKCRAF"/>
<dbReference type="FunCoup" id="B9S9W7">
    <property type="interactions" value="2879"/>
</dbReference>
<dbReference type="InterPro" id="IPR050518">
    <property type="entry name" value="Rpo3/RPB3_RNA_Pol_subunit"/>
</dbReference>
<dbReference type="GO" id="GO:0003677">
    <property type="term" value="F:DNA binding"/>
    <property type="evidence" value="ECO:0007669"/>
    <property type="project" value="InterPro"/>
</dbReference>